<feature type="region of interest" description="Disordered" evidence="1">
    <location>
        <begin position="33"/>
        <end position="55"/>
    </location>
</feature>
<dbReference type="EMBL" id="LK022883">
    <property type="protein sequence ID" value="VTZ67842.1"/>
    <property type="molecule type" value="Genomic_DNA"/>
</dbReference>
<accession>A0A077TK92</accession>
<gene>
    <name evidence="3" type="ORF">PCHAJ_000114400</name>
    <name evidence="5" type="ORF">PCHAS_0624600</name>
    <name evidence="4" type="ORF">PCHCB_000113800</name>
</gene>
<name>A0A077TK92_PLACU</name>
<dbReference type="Proteomes" id="UP000195489">
    <property type="component" value="Chromosome 6"/>
</dbReference>
<proteinExistence type="predicted"/>
<dbReference type="EMBL" id="LT608172">
    <property type="protein sequence ID" value="SCM20074.1"/>
    <property type="molecule type" value="Genomic_DNA"/>
</dbReference>
<reference evidence="5" key="2">
    <citation type="submission" date="2014-05" db="EMBL/GenBank/DDBJ databases">
        <authorList>
            <person name="Aslett M.A."/>
            <person name="De Silva N."/>
        </authorList>
    </citation>
    <scope>NUCLEOTIDE SEQUENCE</scope>
    <source>
        <strain evidence="5">AS</strain>
    </source>
</reference>
<keyword evidence="2" id="KW-0732">Signal</keyword>
<evidence type="ECO:0008006" key="9">
    <source>
        <dbReference type="Google" id="ProtNLM"/>
    </source>
</evidence>
<dbReference type="KEGG" id="pcb:PCHAS_0624600"/>
<dbReference type="AlphaFoldDB" id="A0A077TK92"/>
<dbReference type="RefSeq" id="XP_016653499.1">
    <property type="nucleotide sequence ID" value="XM_016797559.1"/>
</dbReference>
<organism evidence="5 6">
    <name type="scientific">Plasmodium chabaudi chabaudi</name>
    <dbReference type="NCBI Taxonomy" id="31271"/>
    <lineage>
        <taxon>Eukaryota</taxon>
        <taxon>Sar</taxon>
        <taxon>Alveolata</taxon>
        <taxon>Apicomplexa</taxon>
        <taxon>Aconoidasida</taxon>
        <taxon>Haemosporida</taxon>
        <taxon>Plasmodiidae</taxon>
        <taxon>Plasmodium</taxon>
        <taxon>Plasmodium (Vinckeia)</taxon>
    </lineage>
</organism>
<reference evidence="5 6" key="1">
    <citation type="journal article" date="2014" name="BMC Biol.">
        <title>A comprehensive evaluation of rodent malaria parasite genomes and gene expression.</title>
        <authorList>
            <person name="Otto T.D."/>
            <person name="Bohme U."/>
            <person name="Jackson A.P."/>
            <person name="Hunt M."/>
            <person name="Franke-Fayard B."/>
            <person name="Hoeijmakers W.A."/>
            <person name="Religa A.A."/>
            <person name="Robertson L."/>
            <person name="Sanders M."/>
            <person name="Ogun S.A."/>
            <person name="Cunningham D."/>
            <person name="Erhart A."/>
            <person name="Billker O."/>
            <person name="Khan S.M."/>
            <person name="Stunnenberg H.G."/>
            <person name="Langhorne J."/>
            <person name="Holder A.A."/>
            <person name="Waters A.P."/>
            <person name="Newbold C.I."/>
            <person name="Pain A."/>
            <person name="Berriman M."/>
            <person name="Janse C.J."/>
        </authorList>
    </citation>
    <scope>NUCLEOTIDE SEQUENCE [LARGE SCALE GENOMIC DNA]</scope>
    <source>
        <strain evidence="5 6">AS</strain>
    </source>
</reference>
<protein>
    <recommendedName>
        <fullName evidence="9">Fam-a protein</fullName>
    </recommendedName>
</protein>
<sequence length="99" mass="11430">MISIKYFIFCAIWIILCIGMQKEGTLSIHERNNGQSKSRILRMDTPDPMGESENYEVVTNGPTGTIVTVYNKHGEPLYFYINKKKTKKDSKLRKKNNKS</sequence>
<feature type="signal peptide" evidence="2">
    <location>
        <begin position="1"/>
        <end position="19"/>
    </location>
</feature>
<dbReference type="GeneID" id="27794666"/>
<dbReference type="VEuPathDB" id="PlasmoDB:PCHAS_0624600"/>
<dbReference type="Proteomes" id="UP000071118">
    <property type="component" value="Chromosome 6"/>
</dbReference>
<dbReference type="EMBL" id="LT608158">
    <property type="protein sequence ID" value="SCN59263.1"/>
    <property type="molecule type" value="Genomic_DNA"/>
</dbReference>
<feature type="chain" id="PRO_5014501675" description="Fam-a protein" evidence="2">
    <location>
        <begin position="20"/>
        <end position="99"/>
    </location>
</feature>
<evidence type="ECO:0000313" key="4">
    <source>
        <dbReference type="EMBL" id="SCN59263.1"/>
    </source>
</evidence>
<reference evidence="5" key="3">
    <citation type="submission" date="2019-05" db="EMBL/GenBank/DDBJ databases">
        <authorList>
            <consortium name="Pathogen Informatics"/>
        </authorList>
    </citation>
    <scope>NUCLEOTIDE SEQUENCE</scope>
    <source>
        <strain evidence="3 8">AJ</strain>
        <strain evidence="5">AS</strain>
        <strain evidence="4 7">CB</strain>
    </source>
</reference>
<evidence type="ECO:0000313" key="8">
    <source>
        <dbReference type="Proteomes" id="UP000507163"/>
    </source>
</evidence>
<evidence type="ECO:0000256" key="2">
    <source>
        <dbReference type="SAM" id="SignalP"/>
    </source>
</evidence>
<evidence type="ECO:0000313" key="6">
    <source>
        <dbReference type="Proteomes" id="UP000071118"/>
    </source>
</evidence>
<evidence type="ECO:0000256" key="1">
    <source>
        <dbReference type="SAM" id="MobiDB-lite"/>
    </source>
</evidence>
<evidence type="ECO:0000313" key="3">
    <source>
        <dbReference type="EMBL" id="SCM20074.1"/>
    </source>
</evidence>
<evidence type="ECO:0000313" key="5">
    <source>
        <dbReference type="EMBL" id="VTZ67842.1"/>
    </source>
</evidence>
<dbReference type="Proteomes" id="UP000507163">
    <property type="component" value="Chromosome 6"/>
</dbReference>
<dbReference type="OrthoDB" id="371209at2759"/>
<keyword evidence="6" id="KW-1185">Reference proteome</keyword>
<evidence type="ECO:0000313" key="7">
    <source>
        <dbReference type="Proteomes" id="UP000195489"/>
    </source>
</evidence>